<proteinExistence type="predicted"/>
<dbReference type="Proteomes" id="UP000324222">
    <property type="component" value="Unassembled WGS sequence"/>
</dbReference>
<comment type="caution">
    <text evidence="1">The sequence shown here is derived from an EMBL/GenBank/DDBJ whole genome shotgun (WGS) entry which is preliminary data.</text>
</comment>
<evidence type="ECO:0000313" key="2">
    <source>
        <dbReference type="Proteomes" id="UP000324222"/>
    </source>
</evidence>
<sequence>MIISHVVSDFLTVTANAICQVYDYISQVTARLVCSLLAKIKVFKCNILG</sequence>
<name>A0A5B7FJ68_PORTR</name>
<reference evidence="1 2" key="1">
    <citation type="submission" date="2019-05" db="EMBL/GenBank/DDBJ databases">
        <title>Another draft genome of Portunus trituberculatus and its Hox gene families provides insights of decapod evolution.</title>
        <authorList>
            <person name="Jeong J.-H."/>
            <person name="Song I."/>
            <person name="Kim S."/>
            <person name="Choi T."/>
            <person name="Kim D."/>
            <person name="Ryu S."/>
            <person name="Kim W."/>
        </authorList>
    </citation>
    <scope>NUCLEOTIDE SEQUENCE [LARGE SCALE GENOMIC DNA]</scope>
    <source>
        <tissue evidence="1">Muscle</tissue>
    </source>
</reference>
<evidence type="ECO:0000313" key="1">
    <source>
        <dbReference type="EMBL" id="MPC45557.1"/>
    </source>
</evidence>
<dbReference type="AlphaFoldDB" id="A0A5B7FJ68"/>
<protein>
    <submittedName>
        <fullName evidence="1">Uncharacterized protein</fullName>
    </submittedName>
</protein>
<dbReference type="EMBL" id="VSRR010006784">
    <property type="protein sequence ID" value="MPC45557.1"/>
    <property type="molecule type" value="Genomic_DNA"/>
</dbReference>
<gene>
    <name evidence="1" type="ORF">E2C01_039259</name>
</gene>
<organism evidence="1 2">
    <name type="scientific">Portunus trituberculatus</name>
    <name type="common">Swimming crab</name>
    <name type="synonym">Neptunus trituberculatus</name>
    <dbReference type="NCBI Taxonomy" id="210409"/>
    <lineage>
        <taxon>Eukaryota</taxon>
        <taxon>Metazoa</taxon>
        <taxon>Ecdysozoa</taxon>
        <taxon>Arthropoda</taxon>
        <taxon>Crustacea</taxon>
        <taxon>Multicrustacea</taxon>
        <taxon>Malacostraca</taxon>
        <taxon>Eumalacostraca</taxon>
        <taxon>Eucarida</taxon>
        <taxon>Decapoda</taxon>
        <taxon>Pleocyemata</taxon>
        <taxon>Brachyura</taxon>
        <taxon>Eubrachyura</taxon>
        <taxon>Portunoidea</taxon>
        <taxon>Portunidae</taxon>
        <taxon>Portuninae</taxon>
        <taxon>Portunus</taxon>
    </lineage>
</organism>
<keyword evidence="2" id="KW-1185">Reference proteome</keyword>
<accession>A0A5B7FJ68</accession>